<protein>
    <submittedName>
        <fullName evidence="2">Uncharacterized protein</fullName>
    </submittedName>
</protein>
<dbReference type="eggNOG" id="ENOG5033546">
    <property type="taxonomic scope" value="Bacteria"/>
</dbReference>
<gene>
    <name evidence="2" type="ORF">JCM15093_2503</name>
</gene>
<comment type="caution">
    <text evidence="2">The sequence shown here is derived from an EMBL/GenBank/DDBJ whole genome shotgun (WGS) entry which is preliminary data.</text>
</comment>
<dbReference type="EMBL" id="BAJS01000016">
    <property type="protein sequence ID" value="GAK37265.1"/>
    <property type="molecule type" value="Genomic_DNA"/>
</dbReference>
<proteinExistence type="predicted"/>
<evidence type="ECO:0000256" key="1">
    <source>
        <dbReference type="SAM" id="SignalP"/>
    </source>
</evidence>
<keyword evidence="3" id="KW-1185">Reference proteome</keyword>
<reference evidence="2 3" key="1">
    <citation type="journal article" date="2015" name="Microbes Environ.">
        <title>Distribution and evolution of nitrogen fixation genes in the phylum bacteroidetes.</title>
        <authorList>
            <person name="Inoue J."/>
            <person name="Oshima K."/>
            <person name="Suda W."/>
            <person name="Sakamoto M."/>
            <person name="Iino T."/>
            <person name="Noda S."/>
            <person name="Hongoh Y."/>
            <person name="Hattori M."/>
            <person name="Ohkuma M."/>
        </authorList>
    </citation>
    <scope>NUCLEOTIDE SEQUENCE [LARGE SCALE GENOMIC DNA]</scope>
    <source>
        <strain evidence="2 3">JCM 15093</strain>
    </source>
</reference>
<keyword evidence="1" id="KW-0732">Signal</keyword>
<dbReference type="AlphaFoldDB" id="A0A069D4J6"/>
<feature type="signal peptide" evidence="1">
    <location>
        <begin position="1"/>
        <end position="19"/>
    </location>
</feature>
<dbReference type="RefSeq" id="WP_024996979.1">
    <property type="nucleotide sequence ID" value="NZ_BAJS01000016.1"/>
</dbReference>
<accession>A0A069D4J6</accession>
<dbReference type="Proteomes" id="UP000027601">
    <property type="component" value="Unassembled WGS sequence"/>
</dbReference>
<sequence length="188" mass="21286">MKKLALSLLLLLVTGGAGAQVSTVYTDIYGKFEVMVDLEDGGYAVVNMYGDILEIDTQAFIDYYSDFWSYEAGKVKRIGNVSFSYYSDFWSYESGKIKSIGNVGFQYYSDFWSYEAGKVKSIGRTQFSYYSDFNDWEYGKLKSIGGNRYSYVPSYNGRRGSTPVSGRLKVEDGGIAFRVMGPAPRRRY</sequence>
<evidence type="ECO:0000313" key="2">
    <source>
        <dbReference type="EMBL" id="GAK37265.1"/>
    </source>
</evidence>
<name>A0A069D4J6_9BACE</name>
<organism evidence="2 3">
    <name type="scientific">Bacteroides graminisolvens DSM 19988 = JCM 15093</name>
    <dbReference type="NCBI Taxonomy" id="1121097"/>
    <lineage>
        <taxon>Bacteria</taxon>
        <taxon>Pseudomonadati</taxon>
        <taxon>Bacteroidota</taxon>
        <taxon>Bacteroidia</taxon>
        <taxon>Bacteroidales</taxon>
        <taxon>Bacteroidaceae</taxon>
        <taxon>Bacteroides</taxon>
    </lineage>
</organism>
<feature type="chain" id="PRO_5001662373" evidence="1">
    <location>
        <begin position="20"/>
        <end position="188"/>
    </location>
</feature>
<evidence type="ECO:0000313" key="3">
    <source>
        <dbReference type="Proteomes" id="UP000027601"/>
    </source>
</evidence>